<dbReference type="Proteomes" id="UP000280501">
    <property type="component" value="Unassembled WGS sequence"/>
</dbReference>
<dbReference type="EMBL" id="RKQZ01000001">
    <property type="protein sequence ID" value="RPF22442.1"/>
    <property type="molecule type" value="Genomic_DNA"/>
</dbReference>
<evidence type="ECO:0000313" key="1">
    <source>
        <dbReference type="EMBL" id="RPF22442.1"/>
    </source>
</evidence>
<dbReference type="AlphaFoldDB" id="A0A3N4ZAJ2"/>
<protein>
    <recommendedName>
        <fullName evidence="3">Sigma-70-like protein</fullName>
    </recommendedName>
</protein>
<accession>A0A3N4ZAJ2</accession>
<evidence type="ECO:0008006" key="3">
    <source>
        <dbReference type="Google" id="ProtNLM"/>
    </source>
</evidence>
<keyword evidence="2" id="KW-1185">Reference proteome</keyword>
<dbReference type="InterPro" id="IPR035069">
    <property type="entry name" value="TTHA1013/TTHA0281-like"/>
</dbReference>
<gene>
    <name evidence="1" type="ORF">EDD34_3103</name>
</gene>
<name>A0A3N4ZAJ2_9MICO</name>
<proteinExistence type="predicted"/>
<comment type="caution">
    <text evidence="1">The sequence shown here is derived from an EMBL/GenBank/DDBJ whole genome shotgun (WGS) entry which is preliminary data.</text>
</comment>
<evidence type="ECO:0000313" key="2">
    <source>
        <dbReference type="Proteomes" id="UP000280501"/>
    </source>
</evidence>
<sequence length="124" mass="13215">MKVTATAHRSGDWWAIEVPEVRGVHTRVKRLDQAAAMAADAVALMLETDPADIDVTVNPVLNEEAAAVVARALKAAQAARQAQEDASAAMRLAVTRLRDAEHLTARDVASLLGVSHQRVSQLAS</sequence>
<dbReference type="OrthoDB" id="5772641at2"/>
<reference evidence="1 2" key="1">
    <citation type="submission" date="2018-11" db="EMBL/GenBank/DDBJ databases">
        <title>Sequencing the genomes of 1000 actinobacteria strains.</title>
        <authorList>
            <person name="Klenk H.-P."/>
        </authorList>
    </citation>
    <scope>NUCLEOTIDE SEQUENCE [LARGE SCALE GENOMIC DNA]</scope>
    <source>
        <strain evidence="1 2">DSM 15700</strain>
    </source>
</reference>
<dbReference type="SUPFAM" id="SSF143100">
    <property type="entry name" value="TTHA1013/TTHA0281-like"/>
    <property type="match status" value="1"/>
</dbReference>
<organism evidence="1 2">
    <name type="scientific">Myceligenerans xiligouense</name>
    <dbReference type="NCBI Taxonomy" id="253184"/>
    <lineage>
        <taxon>Bacteria</taxon>
        <taxon>Bacillati</taxon>
        <taxon>Actinomycetota</taxon>
        <taxon>Actinomycetes</taxon>
        <taxon>Micrococcales</taxon>
        <taxon>Promicromonosporaceae</taxon>
        <taxon>Myceligenerans</taxon>
    </lineage>
</organism>